<keyword evidence="1" id="KW-1133">Transmembrane helix</keyword>
<evidence type="ECO:0000256" key="1">
    <source>
        <dbReference type="SAM" id="Phobius"/>
    </source>
</evidence>
<protein>
    <submittedName>
        <fullName evidence="2">Uncharacterized protein</fullName>
    </submittedName>
</protein>
<sequence length="96" mass="10415">MLLAFGEAQNGRTGGSWVGVTRKALDGIPRRTSVVGQHGVATPGWTMRSPNRLGIAICCELTSQLSLLLTFSFAVSGFYFLFFKIRCCSNIKWVGG</sequence>
<proteinExistence type="predicted"/>
<feature type="transmembrane region" description="Helical" evidence="1">
    <location>
        <begin position="53"/>
        <end position="82"/>
    </location>
</feature>
<organism evidence="2 3">
    <name type="scientific">Ophiocordyceps polyrhachis-furcata BCC 54312</name>
    <dbReference type="NCBI Taxonomy" id="1330021"/>
    <lineage>
        <taxon>Eukaryota</taxon>
        <taxon>Fungi</taxon>
        <taxon>Dikarya</taxon>
        <taxon>Ascomycota</taxon>
        <taxon>Pezizomycotina</taxon>
        <taxon>Sordariomycetes</taxon>
        <taxon>Hypocreomycetidae</taxon>
        <taxon>Hypocreales</taxon>
        <taxon>Ophiocordycipitaceae</taxon>
        <taxon>Ophiocordyceps</taxon>
    </lineage>
</organism>
<comment type="caution">
    <text evidence="2">The sequence shown here is derived from an EMBL/GenBank/DDBJ whole genome shotgun (WGS) entry which is preliminary data.</text>
</comment>
<dbReference type="Proteomes" id="UP000253664">
    <property type="component" value="Unassembled WGS sequence"/>
</dbReference>
<keyword evidence="3" id="KW-1185">Reference proteome</keyword>
<accession>A0A367LM08</accession>
<keyword evidence="1" id="KW-0472">Membrane</keyword>
<dbReference type="AlphaFoldDB" id="A0A367LM08"/>
<gene>
    <name evidence="2" type="ORF">L249_3386</name>
</gene>
<evidence type="ECO:0000313" key="3">
    <source>
        <dbReference type="Proteomes" id="UP000253664"/>
    </source>
</evidence>
<keyword evidence="1" id="KW-0812">Transmembrane</keyword>
<name>A0A367LM08_9HYPO</name>
<evidence type="ECO:0000313" key="2">
    <source>
        <dbReference type="EMBL" id="RCI15464.1"/>
    </source>
</evidence>
<dbReference type="EMBL" id="LKCN02000002">
    <property type="protein sequence ID" value="RCI15464.1"/>
    <property type="molecule type" value="Genomic_DNA"/>
</dbReference>
<reference evidence="2 3" key="1">
    <citation type="journal article" date="2015" name="BMC Genomics">
        <title>Insights from the genome of Ophiocordyceps polyrhachis-furcata to pathogenicity and host specificity in insect fungi.</title>
        <authorList>
            <person name="Wichadakul D."/>
            <person name="Kobmoo N."/>
            <person name="Ingsriswang S."/>
            <person name="Tangphatsornruang S."/>
            <person name="Chantasingh D."/>
            <person name="Luangsa-ard J.J."/>
            <person name="Eurwilaichitr L."/>
        </authorList>
    </citation>
    <scope>NUCLEOTIDE SEQUENCE [LARGE SCALE GENOMIC DNA]</scope>
    <source>
        <strain evidence="2 3">BCC 54312</strain>
    </source>
</reference>